<dbReference type="AlphaFoldDB" id="A0A6G1BVC5"/>
<evidence type="ECO:0000256" key="1">
    <source>
        <dbReference type="PROSITE-ProRule" id="PRU00047"/>
    </source>
</evidence>
<feature type="region of interest" description="Disordered" evidence="2">
    <location>
        <begin position="46"/>
        <end position="67"/>
    </location>
</feature>
<dbReference type="OrthoDB" id="8026949at2759"/>
<proteinExistence type="predicted"/>
<dbReference type="InterPro" id="IPR001878">
    <property type="entry name" value="Znf_CCHC"/>
</dbReference>
<dbReference type="SUPFAM" id="SSF57756">
    <property type="entry name" value="Retrovirus zinc finger-like domains"/>
    <property type="match status" value="1"/>
</dbReference>
<dbReference type="GO" id="GO:0008270">
    <property type="term" value="F:zinc ion binding"/>
    <property type="evidence" value="ECO:0007669"/>
    <property type="project" value="UniProtKB-KW"/>
</dbReference>
<name>A0A6G1BVC5_9ORYZ</name>
<evidence type="ECO:0000313" key="5">
    <source>
        <dbReference type="Proteomes" id="UP000479710"/>
    </source>
</evidence>
<dbReference type="PROSITE" id="PS50158">
    <property type="entry name" value="ZF_CCHC"/>
    <property type="match status" value="1"/>
</dbReference>
<keyword evidence="1" id="KW-0862">Zinc</keyword>
<dbReference type="SMART" id="SM00343">
    <property type="entry name" value="ZnF_C2HC"/>
    <property type="match status" value="1"/>
</dbReference>
<sequence>MSVTETIGCLRAFEESLKGRRDKNGEPLLLVAQAEPRLTRAEWEAKVAEEKRSGEGSSSRGEKKYRGKFDKSKIDCRNCGELGHFANECPTVKKVVKDVAQLAMADVDDEPALL</sequence>
<keyword evidence="1" id="KW-0863">Zinc-finger</keyword>
<dbReference type="EMBL" id="SPHZ02000011">
    <property type="protein sequence ID" value="KAF0891584.1"/>
    <property type="molecule type" value="Genomic_DNA"/>
</dbReference>
<evidence type="ECO:0000313" key="4">
    <source>
        <dbReference type="EMBL" id="KAF0891584.1"/>
    </source>
</evidence>
<dbReference type="GO" id="GO:0003676">
    <property type="term" value="F:nucleic acid binding"/>
    <property type="evidence" value="ECO:0007669"/>
    <property type="project" value="InterPro"/>
</dbReference>
<evidence type="ECO:0000259" key="3">
    <source>
        <dbReference type="PROSITE" id="PS50158"/>
    </source>
</evidence>
<gene>
    <name evidence="4" type="ORF">E2562_010575</name>
</gene>
<keyword evidence="5" id="KW-1185">Reference proteome</keyword>
<dbReference type="Proteomes" id="UP000479710">
    <property type="component" value="Unassembled WGS sequence"/>
</dbReference>
<feature type="domain" description="CCHC-type" evidence="3">
    <location>
        <begin position="76"/>
        <end position="90"/>
    </location>
</feature>
<evidence type="ECO:0000256" key="2">
    <source>
        <dbReference type="SAM" id="MobiDB-lite"/>
    </source>
</evidence>
<organism evidence="4 5">
    <name type="scientific">Oryza meyeriana var. granulata</name>
    <dbReference type="NCBI Taxonomy" id="110450"/>
    <lineage>
        <taxon>Eukaryota</taxon>
        <taxon>Viridiplantae</taxon>
        <taxon>Streptophyta</taxon>
        <taxon>Embryophyta</taxon>
        <taxon>Tracheophyta</taxon>
        <taxon>Spermatophyta</taxon>
        <taxon>Magnoliopsida</taxon>
        <taxon>Liliopsida</taxon>
        <taxon>Poales</taxon>
        <taxon>Poaceae</taxon>
        <taxon>BOP clade</taxon>
        <taxon>Oryzoideae</taxon>
        <taxon>Oryzeae</taxon>
        <taxon>Oryzinae</taxon>
        <taxon>Oryza</taxon>
        <taxon>Oryza meyeriana</taxon>
    </lineage>
</organism>
<dbReference type="Pfam" id="PF00098">
    <property type="entry name" value="zf-CCHC"/>
    <property type="match status" value="1"/>
</dbReference>
<reference evidence="4 5" key="1">
    <citation type="submission" date="2019-11" db="EMBL/GenBank/DDBJ databases">
        <title>Whole genome sequence of Oryza granulata.</title>
        <authorList>
            <person name="Li W."/>
        </authorList>
    </citation>
    <scope>NUCLEOTIDE SEQUENCE [LARGE SCALE GENOMIC DNA]</scope>
    <source>
        <strain evidence="5">cv. Menghai</strain>
        <tissue evidence="4">Leaf</tissue>
    </source>
</reference>
<protein>
    <recommendedName>
        <fullName evidence="3">CCHC-type domain-containing protein</fullName>
    </recommendedName>
</protein>
<keyword evidence="1" id="KW-0479">Metal-binding</keyword>
<comment type="caution">
    <text evidence="4">The sequence shown here is derived from an EMBL/GenBank/DDBJ whole genome shotgun (WGS) entry which is preliminary data.</text>
</comment>
<dbReference type="Gene3D" id="4.10.60.10">
    <property type="entry name" value="Zinc finger, CCHC-type"/>
    <property type="match status" value="1"/>
</dbReference>
<accession>A0A6G1BVC5</accession>
<dbReference type="InterPro" id="IPR036875">
    <property type="entry name" value="Znf_CCHC_sf"/>
</dbReference>